<reference evidence="2" key="3">
    <citation type="submission" date="2015-04" db="UniProtKB">
        <authorList>
            <consortium name="EnsemblPlants"/>
        </authorList>
    </citation>
    <scope>IDENTIFICATION</scope>
    <source>
        <strain evidence="2">cv. Jemalong A17</strain>
    </source>
</reference>
<keyword evidence="3" id="KW-1185">Reference proteome</keyword>
<protein>
    <submittedName>
        <fullName evidence="1 2">Uncharacterized protein</fullName>
    </submittedName>
</protein>
<dbReference type="EnsemblPlants" id="AES89253">
    <property type="protein sequence ID" value="AES89253"/>
    <property type="gene ID" value="MTR_4g071690"/>
</dbReference>
<name>G7JJV0_MEDTR</name>
<reference evidence="1 3" key="1">
    <citation type="journal article" date="2011" name="Nature">
        <title>The Medicago genome provides insight into the evolution of rhizobial symbioses.</title>
        <authorList>
            <person name="Young N.D."/>
            <person name="Debelle F."/>
            <person name="Oldroyd G.E."/>
            <person name="Geurts R."/>
            <person name="Cannon S.B."/>
            <person name="Udvardi M.K."/>
            <person name="Benedito V.A."/>
            <person name="Mayer K.F."/>
            <person name="Gouzy J."/>
            <person name="Schoof H."/>
            <person name="Van de Peer Y."/>
            <person name="Proost S."/>
            <person name="Cook D.R."/>
            <person name="Meyers B.C."/>
            <person name="Spannagl M."/>
            <person name="Cheung F."/>
            <person name="De Mita S."/>
            <person name="Krishnakumar V."/>
            <person name="Gundlach H."/>
            <person name="Zhou S."/>
            <person name="Mudge J."/>
            <person name="Bharti A.K."/>
            <person name="Murray J.D."/>
            <person name="Naoumkina M.A."/>
            <person name="Rosen B."/>
            <person name="Silverstein K.A."/>
            <person name="Tang H."/>
            <person name="Rombauts S."/>
            <person name="Zhao P.X."/>
            <person name="Zhou P."/>
            <person name="Barbe V."/>
            <person name="Bardou P."/>
            <person name="Bechner M."/>
            <person name="Bellec A."/>
            <person name="Berger A."/>
            <person name="Berges H."/>
            <person name="Bidwell S."/>
            <person name="Bisseling T."/>
            <person name="Choisne N."/>
            <person name="Couloux A."/>
            <person name="Denny R."/>
            <person name="Deshpande S."/>
            <person name="Dai X."/>
            <person name="Doyle J.J."/>
            <person name="Dudez A.M."/>
            <person name="Farmer A.D."/>
            <person name="Fouteau S."/>
            <person name="Franken C."/>
            <person name="Gibelin C."/>
            <person name="Gish J."/>
            <person name="Goldstein S."/>
            <person name="Gonzalez A.J."/>
            <person name="Green P.J."/>
            <person name="Hallab A."/>
            <person name="Hartog M."/>
            <person name="Hua A."/>
            <person name="Humphray S.J."/>
            <person name="Jeong D.H."/>
            <person name="Jing Y."/>
            <person name="Jocker A."/>
            <person name="Kenton S.M."/>
            <person name="Kim D.J."/>
            <person name="Klee K."/>
            <person name="Lai H."/>
            <person name="Lang C."/>
            <person name="Lin S."/>
            <person name="Macmil S.L."/>
            <person name="Magdelenat G."/>
            <person name="Matthews L."/>
            <person name="McCorrison J."/>
            <person name="Monaghan E.L."/>
            <person name="Mun J.H."/>
            <person name="Najar F.Z."/>
            <person name="Nicholson C."/>
            <person name="Noirot C."/>
            <person name="O'Bleness M."/>
            <person name="Paule C.R."/>
            <person name="Poulain J."/>
            <person name="Prion F."/>
            <person name="Qin B."/>
            <person name="Qu C."/>
            <person name="Retzel E.F."/>
            <person name="Riddle C."/>
            <person name="Sallet E."/>
            <person name="Samain S."/>
            <person name="Samson N."/>
            <person name="Sanders I."/>
            <person name="Saurat O."/>
            <person name="Scarpelli C."/>
            <person name="Schiex T."/>
            <person name="Segurens B."/>
            <person name="Severin A.J."/>
            <person name="Sherrier D.J."/>
            <person name="Shi R."/>
            <person name="Sims S."/>
            <person name="Singer S.R."/>
            <person name="Sinharoy S."/>
            <person name="Sterck L."/>
            <person name="Viollet A."/>
            <person name="Wang B.B."/>
            <person name="Wang K."/>
            <person name="Wang M."/>
            <person name="Wang X."/>
            <person name="Warfsmann J."/>
            <person name="Weissenbach J."/>
            <person name="White D.D."/>
            <person name="White J.D."/>
            <person name="Wiley G.B."/>
            <person name="Wincker P."/>
            <person name="Xing Y."/>
            <person name="Yang L."/>
            <person name="Yao Z."/>
            <person name="Ying F."/>
            <person name="Zhai J."/>
            <person name="Zhou L."/>
            <person name="Zuber A."/>
            <person name="Denarie J."/>
            <person name="Dixon R.A."/>
            <person name="May G.D."/>
            <person name="Schwartz D.C."/>
            <person name="Rogers J."/>
            <person name="Quetier F."/>
            <person name="Town C.D."/>
            <person name="Roe B.A."/>
        </authorList>
    </citation>
    <scope>NUCLEOTIDE SEQUENCE [LARGE SCALE GENOMIC DNA]</scope>
    <source>
        <strain evidence="1">A17</strain>
        <strain evidence="2 3">cv. Jemalong A17</strain>
    </source>
</reference>
<dbReference type="HOGENOM" id="CLU_2200860_0_0_1"/>
<evidence type="ECO:0000313" key="2">
    <source>
        <dbReference type="EnsemblPlants" id="AES89253"/>
    </source>
</evidence>
<organism evidence="1 3">
    <name type="scientific">Medicago truncatula</name>
    <name type="common">Barrel medic</name>
    <name type="synonym">Medicago tribuloides</name>
    <dbReference type="NCBI Taxonomy" id="3880"/>
    <lineage>
        <taxon>Eukaryota</taxon>
        <taxon>Viridiplantae</taxon>
        <taxon>Streptophyta</taxon>
        <taxon>Embryophyta</taxon>
        <taxon>Tracheophyta</taxon>
        <taxon>Spermatophyta</taxon>
        <taxon>Magnoliopsida</taxon>
        <taxon>eudicotyledons</taxon>
        <taxon>Gunneridae</taxon>
        <taxon>Pentapetalae</taxon>
        <taxon>rosids</taxon>
        <taxon>fabids</taxon>
        <taxon>Fabales</taxon>
        <taxon>Fabaceae</taxon>
        <taxon>Papilionoideae</taxon>
        <taxon>50 kb inversion clade</taxon>
        <taxon>NPAAA clade</taxon>
        <taxon>Hologalegina</taxon>
        <taxon>IRL clade</taxon>
        <taxon>Trifolieae</taxon>
        <taxon>Medicago</taxon>
    </lineage>
</organism>
<sequence>MRVPNSPTGKRVQKWKEIMETKNKETHVVDHIPNMELGDNIVLQEFSSSDQEKIEMNRNEVAESDSDDTFFREDMHGEVVPRTLTLWVIKFKTLLCCSRRPFYIQSFA</sequence>
<dbReference type="AlphaFoldDB" id="G7JJV0"/>
<evidence type="ECO:0000313" key="3">
    <source>
        <dbReference type="Proteomes" id="UP000002051"/>
    </source>
</evidence>
<accession>G7JJV0</accession>
<proteinExistence type="predicted"/>
<dbReference type="Proteomes" id="UP000002051">
    <property type="component" value="Chromosome 4"/>
</dbReference>
<gene>
    <name evidence="1" type="ordered locus">MTR_4g071690</name>
</gene>
<reference evidence="1 3" key="2">
    <citation type="journal article" date="2014" name="BMC Genomics">
        <title>An improved genome release (version Mt4.0) for the model legume Medicago truncatula.</title>
        <authorList>
            <person name="Tang H."/>
            <person name="Krishnakumar V."/>
            <person name="Bidwell S."/>
            <person name="Rosen B."/>
            <person name="Chan A."/>
            <person name="Zhou S."/>
            <person name="Gentzbittel L."/>
            <person name="Childs K.L."/>
            <person name="Yandell M."/>
            <person name="Gundlach H."/>
            <person name="Mayer K.F."/>
            <person name="Schwartz D.C."/>
            <person name="Town C.D."/>
        </authorList>
    </citation>
    <scope>GENOME REANNOTATION</scope>
    <source>
        <strain evidence="2 3">cv. Jemalong A17</strain>
    </source>
</reference>
<dbReference type="EMBL" id="CM001220">
    <property type="protein sequence ID" value="AES89253.1"/>
    <property type="molecule type" value="Genomic_DNA"/>
</dbReference>
<evidence type="ECO:0000313" key="1">
    <source>
        <dbReference type="EMBL" id="AES89253.1"/>
    </source>
</evidence>
<dbReference type="PaxDb" id="3880-AES74607"/>